<protein>
    <submittedName>
        <fullName evidence="10">Iron complex outermembrane receptor protein</fullName>
    </submittedName>
</protein>
<dbReference type="PANTHER" id="PTHR30069:SF29">
    <property type="entry name" value="HEMOGLOBIN AND HEMOGLOBIN-HAPTOGLOBIN-BINDING PROTEIN 1-RELATED"/>
    <property type="match status" value="1"/>
</dbReference>
<dbReference type="AlphaFoldDB" id="A0A5J4PLQ3"/>
<dbReference type="GO" id="GO:0044718">
    <property type="term" value="P:siderophore transmembrane transport"/>
    <property type="evidence" value="ECO:0007669"/>
    <property type="project" value="TreeGrafter"/>
</dbReference>
<evidence type="ECO:0000256" key="2">
    <source>
        <dbReference type="ARBA" id="ARBA00022448"/>
    </source>
</evidence>
<evidence type="ECO:0000313" key="10">
    <source>
        <dbReference type="EMBL" id="KAA6310162.1"/>
    </source>
</evidence>
<name>A0A5J4PLQ3_9ZZZZ</name>
<accession>A0A5J4PLQ3</accession>
<evidence type="ECO:0000256" key="8">
    <source>
        <dbReference type="ARBA" id="ARBA00023237"/>
    </source>
</evidence>
<proteinExistence type="predicted"/>
<evidence type="ECO:0000256" key="3">
    <source>
        <dbReference type="ARBA" id="ARBA00022692"/>
    </source>
</evidence>
<dbReference type="InterPro" id="IPR036942">
    <property type="entry name" value="Beta-barrel_TonB_sf"/>
</dbReference>
<comment type="caution">
    <text evidence="10">The sequence shown here is derived from an EMBL/GenBank/DDBJ whole genome shotgun (WGS) entry which is preliminary data.</text>
</comment>
<dbReference type="InterPro" id="IPR039426">
    <property type="entry name" value="TonB-dep_rcpt-like"/>
</dbReference>
<reference evidence="10" key="1">
    <citation type="submission" date="2019-03" db="EMBL/GenBank/DDBJ databases">
        <title>Single cell metagenomics reveals metabolic interactions within the superorganism composed of flagellate Streblomastix strix and complex community of Bacteroidetes bacteria on its surface.</title>
        <authorList>
            <person name="Treitli S.C."/>
            <person name="Kolisko M."/>
            <person name="Husnik F."/>
            <person name="Keeling P."/>
            <person name="Hampl V."/>
        </authorList>
    </citation>
    <scope>NUCLEOTIDE SEQUENCE</scope>
    <source>
        <strain evidence="10">STM</strain>
    </source>
</reference>
<feature type="domain" description="TonB-dependent receptor-like beta-barrel" evidence="9">
    <location>
        <begin position="9"/>
        <end position="167"/>
    </location>
</feature>
<dbReference type="GO" id="GO:0015344">
    <property type="term" value="F:siderophore uptake transmembrane transporter activity"/>
    <property type="evidence" value="ECO:0007669"/>
    <property type="project" value="TreeGrafter"/>
</dbReference>
<evidence type="ECO:0000256" key="1">
    <source>
        <dbReference type="ARBA" id="ARBA00004571"/>
    </source>
</evidence>
<dbReference type="Pfam" id="PF00593">
    <property type="entry name" value="TonB_dep_Rec_b-barrel"/>
    <property type="match status" value="1"/>
</dbReference>
<organism evidence="10">
    <name type="scientific">termite gut metagenome</name>
    <dbReference type="NCBI Taxonomy" id="433724"/>
    <lineage>
        <taxon>unclassified sequences</taxon>
        <taxon>metagenomes</taxon>
        <taxon>organismal metagenomes</taxon>
    </lineage>
</organism>
<dbReference type="PANTHER" id="PTHR30069">
    <property type="entry name" value="TONB-DEPENDENT OUTER MEMBRANE RECEPTOR"/>
    <property type="match status" value="1"/>
</dbReference>
<sequence>IRELYMWGMGNLNLKPERMLNYELSLGHTFIDGRLSAELTGYIADGSNMIAVMPIEGKPTNVNIGEFNNKGVELSLKWYANKNLELQGNYSYLHMDEPVMYAPEQQAFVAASYRLKNWNISANYQYINNMYSATGANPSKSSYGLLNAKISYYPFKSLSFFVTGENLTGKDYEIMAGYPMPGATVLGGINLMLGNH</sequence>
<evidence type="ECO:0000259" key="9">
    <source>
        <dbReference type="Pfam" id="PF00593"/>
    </source>
</evidence>
<dbReference type="GO" id="GO:0009279">
    <property type="term" value="C:cell outer membrane"/>
    <property type="evidence" value="ECO:0007669"/>
    <property type="project" value="UniProtKB-SubCell"/>
</dbReference>
<keyword evidence="3" id="KW-0812">Transmembrane</keyword>
<keyword evidence="6" id="KW-0472">Membrane</keyword>
<gene>
    <name evidence="10" type="ORF">EZS27_038487</name>
</gene>
<dbReference type="EMBL" id="SNRY01007565">
    <property type="protein sequence ID" value="KAA6310162.1"/>
    <property type="molecule type" value="Genomic_DNA"/>
</dbReference>
<dbReference type="Gene3D" id="2.40.170.20">
    <property type="entry name" value="TonB-dependent receptor, beta-barrel domain"/>
    <property type="match status" value="1"/>
</dbReference>
<evidence type="ECO:0000256" key="6">
    <source>
        <dbReference type="ARBA" id="ARBA00023136"/>
    </source>
</evidence>
<comment type="subcellular location">
    <subcellularLocation>
        <location evidence="1">Cell outer membrane</location>
        <topology evidence="1">Multi-pass membrane protein</topology>
    </subcellularLocation>
</comment>
<keyword evidence="2" id="KW-0813">Transport</keyword>
<keyword evidence="8" id="KW-0998">Cell outer membrane</keyword>
<keyword evidence="5" id="KW-0798">TonB box</keyword>
<keyword evidence="7 10" id="KW-0675">Receptor</keyword>
<dbReference type="InterPro" id="IPR000531">
    <property type="entry name" value="Beta-barrel_TonB"/>
</dbReference>
<evidence type="ECO:0000256" key="4">
    <source>
        <dbReference type="ARBA" id="ARBA00022729"/>
    </source>
</evidence>
<feature type="non-terminal residue" evidence="10">
    <location>
        <position position="1"/>
    </location>
</feature>
<evidence type="ECO:0000256" key="5">
    <source>
        <dbReference type="ARBA" id="ARBA00023077"/>
    </source>
</evidence>
<dbReference type="PROSITE" id="PS52016">
    <property type="entry name" value="TONB_DEPENDENT_REC_3"/>
    <property type="match status" value="1"/>
</dbReference>
<dbReference type="SUPFAM" id="SSF56935">
    <property type="entry name" value="Porins"/>
    <property type="match status" value="1"/>
</dbReference>
<evidence type="ECO:0000256" key="7">
    <source>
        <dbReference type="ARBA" id="ARBA00023170"/>
    </source>
</evidence>
<keyword evidence="4" id="KW-0732">Signal</keyword>